<protein>
    <submittedName>
        <fullName evidence="1">O-methyltransferase involved in polyketide biosynthesis</fullName>
    </submittedName>
</protein>
<dbReference type="Proteomes" id="UP000588098">
    <property type="component" value="Unassembled WGS sequence"/>
</dbReference>
<comment type="caution">
    <text evidence="1">The sequence shown here is derived from an EMBL/GenBank/DDBJ whole genome shotgun (WGS) entry which is preliminary data.</text>
</comment>
<keyword evidence="1" id="KW-0808">Transferase</keyword>
<name>A0A7W9UYG8_9ACTN</name>
<dbReference type="InterPro" id="IPR029063">
    <property type="entry name" value="SAM-dependent_MTases_sf"/>
</dbReference>
<dbReference type="GO" id="GO:0008168">
    <property type="term" value="F:methyltransferase activity"/>
    <property type="evidence" value="ECO:0007669"/>
    <property type="project" value="UniProtKB-KW"/>
</dbReference>
<evidence type="ECO:0000313" key="1">
    <source>
        <dbReference type="EMBL" id="MBB5935928.1"/>
    </source>
</evidence>
<keyword evidence="1" id="KW-0489">Methyltransferase</keyword>
<accession>A0A7W9UYG8</accession>
<proteinExistence type="predicted"/>
<dbReference type="GO" id="GO:0032259">
    <property type="term" value="P:methylation"/>
    <property type="evidence" value="ECO:0007669"/>
    <property type="project" value="UniProtKB-KW"/>
</dbReference>
<sequence length="86" mass="9847">MTHSEELPPRLTGLAETALGVTFLRDMEHQRTNRLFEDPLARLFLDAAGDLLRAARPAVSPDFTDLWFGGPRAELDWWFHSRAGRR</sequence>
<organism evidence="1 2">
    <name type="scientific">Streptomyces zagrosensis</name>
    <dbReference type="NCBI Taxonomy" id="1042984"/>
    <lineage>
        <taxon>Bacteria</taxon>
        <taxon>Bacillati</taxon>
        <taxon>Actinomycetota</taxon>
        <taxon>Actinomycetes</taxon>
        <taxon>Kitasatosporales</taxon>
        <taxon>Streptomycetaceae</taxon>
        <taxon>Streptomyces</taxon>
    </lineage>
</organism>
<dbReference type="RefSeq" id="WP_184572571.1">
    <property type="nucleotide sequence ID" value="NZ_JACHJL010000006.1"/>
</dbReference>
<evidence type="ECO:0000313" key="2">
    <source>
        <dbReference type="Proteomes" id="UP000588098"/>
    </source>
</evidence>
<reference evidence="1 2" key="1">
    <citation type="submission" date="2020-08" db="EMBL/GenBank/DDBJ databases">
        <title>Genomic Encyclopedia of Type Strains, Phase III (KMG-III): the genomes of soil and plant-associated and newly described type strains.</title>
        <authorList>
            <person name="Whitman W."/>
        </authorList>
    </citation>
    <scope>NUCLEOTIDE SEQUENCE [LARGE SCALE GENOMIC DNA]</scope>
    <source>
        <strain evidence="1 2">CECT 8305</strain>
    </source>
</reference>
<dbReference type="SUPFAM" id="SSF53335">
    <property type="entry name" value="S-adenosyl-L-methionine-dependent methyltransferases"/>
    <property type="match status" value="1"/>
</dbReference>
<dbReference type="AlphaFoldDB" id="A0A7W9UYG8"/>
<dbReference type="EMBL" id="JACHJL010000006">
    <property type="protein sequence ID" value="MBB5935928.1"/>
    <property type="molecule type" value="Genomic_DNA"/>
</dbReference>
<dbReference type="Gene3D" id="3.40.50.150">
    <property type="entry name" value="Vaccinia Virus protein VP39"/>
    <property type="match status" value="1"/>
</dbReference>
<keyword evidence="2" id="KW-1185">Reference proteome</keyword>
<gene>
    <name evidence="1" type="ORF">FHS42_002997</name>
</gene>